<organism evidence="1 2">
    <name type="scientific">Aquamicrobium lusatiense</name>
    <dbReference type="NCBI Taxonomy" id="89772"/>
    <lineage>
        <taxon>Bacteria</taxon>
        <taxon>Pseudomonadati</taxon>
        <taxon>Pseudomonadota</taxon>
        <taxon>Alphaproteobacteria</taxon>
        <taxon>Hyphomicrobiales</taxon>
        <taxon>Phyllobacteriaceae</taxon>
        <taxon>Aquamicrobium</taxon>
    </lineage>
</organism>
<protein>
    <recommendedName>
        <fullName evidence="3">RepB-like DNA primase domain-containing protein</fullName>
    </recommendedName>
</protein>
<comment type="caution">
    <text evidence="1">The sequence shown here is derived from an EMBL/GenBank/DDBJ whole genome shotgun (WGS) entry which is preliminary data.</text>
</comment>
<dbReference type="InterPro" id="IPR025048">
    <property type="entry name" value="DUF3987"/>
</dbReference>
<reference evidence="1 2" key="1">
    <citation type="submission" date="2020-08" db="EMBL/GenBank/DDBJ databases">
        <title>Genomic Encyclopedia of Type Strains, Phase IV (KMG-IV): sequencing the most valuable type-strain genomes for metagenomic binning, comparative biology and taxonomic classification.</title>
        <authorList>
            <person name="Goeker M."/>
        </authorList>
    </citation>
    <scope>NUCLEOTIDE SEQUENCE [LARGE SCALE GENOMIC DNA]</scope>
    <source>
        <strain evidence="1 2">DSM 11099</strain>
    </source>
</reference>
<name>A0A7W9S3N2_9HYPH</name>
<dbReference type="RefSeq" id="WP_246374720.1">
    <property type="nucleotide sequence ID" value="NZ_JACHEU010000002.1"/>
</dbReference>
<accession>A0A7W9S3N2</accession>
<evidence type="ECO:0000313" key="2">
    <source>
        <dbReference type="Proteomes" id="UP000533306"/>
    </source>
</evidence>
<dbReference type="AlphaFoldDB" id="A0A7W9S3N2"/>
<dbReference type="Gene3D" id="3.30.70.1790">
    <property type="entry name" value="RepB DNA-primase, N-terminal domain"/>
    <property type="match status" value="1"/>
</dbReference>
<dbReference type="Pfam" id="PF13148">
    <property type="entry name" value="DUF3987"/>
    <property type="match status" value="1"/>
</dbReference>
<proteinExistence type="predicted"/>
<evidence type="ECO:0008006" key="3">
    <source>
        <dbReference type="Google" id="ProtNLM"/>
    </source>
</evidence>
<evidence type="ECO:0000313" key="1">
    <source>
        <dbReference type="EMBL" id="MBB6013506.1"/>
    </source>
</evidence>
<dbReference type="EMBL" id="JACHEU010000002">
    <property type="protein sequence ID" value="MBB6013506.1"/>
    <property type="molecule type" value="Genomic_DNA"/>
</dbReference>
<sequence>MPTLLKLKPELASSFDEEAVRSHAEMINRLAAGLQGKFVVSAFFANPNGEDHGGGIVSHHKVGDIDDMVDAVMAHAATPNANVYICPNLMRPTLERGRKGGEADVIAVLALVADMDDDTGRSGSMPVEPNYVIESSPGNRQCFILLDRPLAPVDAKPLAIALKGAANSDHCTVDVSHVWRVPGTLNWPNAKKIARGRPLDPAKVSIAAAWDGTLTDAEDLQAAMAPHMQAAAAVRSVQICEFPSIESIEVSAHAAELLAANDVGDRSEHAAKVVEQLAFDGLTAEQALVVFRSATGDWFARYETKDAQADFLRLWGKFGAHHATERAEAVSAVKGLFAKSLPIAANDNEQDTAPARAHPRLPRMHPDPFSPDAAGGLLHDVSRWITETAIVPVPELSLTAAIALIGGMFGDKALGPTRSGLNMFMTTVMGVASGKGHAPKSIVHLANSAGQPGAVTNGDPTSFAAIERMLRRNPSTVVVMDEFGLVLQDVNSKRANAASASIRKLLLAIYDQADAVFHGRQYASADSKPDDSPIMGPALTVLGMTTPSTLYAGLSEDSLTDGMLSRFVFIEGEGPDEIRPPRLNREVKIPKQLQADLKRAISEFPKGNNPLGINKVIVPFDGGEEGSAYALWADIFRWQSDRYWNEREHHIIGRAAENTVRLAAIRAVSRDPSAPAITDDDVAWGWAIVHRSIQIVSEGADRHMSGSATEALRKAIVRALERAPEHTLAWSHLLQREGVSSARQDEVVEAVTWLVETGKVAELTGKAKLGSRCRFQLVD</sequence>
<keyword evidence="2" id="KW-1185">Reference proteome</keyword>
<dbReference type="Proteomes" id="UP000533306">
    <property type="component" value="Unassembled WGS sequence"/>
</dbReference>
<gene>
    <name evidence="1" type="ORF">HNR59_002895</name>
</gene>